<protein>
    <submittedName>
        <fullName evidence="4">Lysophospholipase L1-like esterase</fullName>
    </submittedName>
</protein>
<dbReference type="SUPFAM" id="SSF52266">
    <property type="entry name" value="SGNH hydrolase"/>
    <property type="match status" value="1"/>
</dbReference>
<comment type="caution">
    <text evidence="4">The sequence shown here is derived from an EMBL/GenBank/DDBJ whole genome shotgun (WGS) entry which is preliminary data.</text>
</comment>
<evidence type="ECO:0000313" key="4">
    <source>
        <dbReference type="EMBL" id="MBA9077156.1"/>
    </source>
</evidence>
<proteinExistence type="predicted"/>
<dbReference type="AlphaFoldDB" id="A0A839GQK2"/>
<feature type="domain" description="SGNH hydrolase-type esterase" evidence="3">
    <location>
        <begin position="38"/>
        <end position="229"/>
    </location>
</feature>
<dbReference type="InterPro" id="IPR051532">
    <property type="entry name" value="Ester_Hydrolysis_Enzymes"/>
</dbReference>
<name>A0A839GQK2_9BACT</name>
<dbReference type="InterPro" id="IPR036514">
    <property type="entry name" value="SGNH_hydro_sf"/>
</dbReference>
<feature type="signal peptide" evidence="2">
    <location>
        <begin position="1"/>
        <end position="20"/>
    </location>
</feature>
<dbReference type="RefSeq" id="WP_182512772.1">
    <property type="nucleotide sequence ID" value="NZ_JACJIQ010000006.1"/>
</dbReference>
<dbReference type="Pfam" id="PF13472">
    <property type="entry name" value="Lipase_GDSL_2"/>
    <property type="match status" value="1"/>
</dbReference>
<reference evidence="4 5" key="1">
    <citation type="submission" date="2020-08" db="EMBL/GenBank/DDBJ databases">
        <title>Genomic Encyclopedia of Type Strains, Phase IV (KMG-IV): sequencing the most valuable type-strain genomes for metagenomic binning, comparative biology and taxonomic classification.</title>
        <authorList>
            <person name="Goeker M."/>
        </authorList>
    </citation>
    <scope>NUCLEOTIDE SEQUENCE [LARGE SCALE GENOMIC DNA]</scope>
    <source>
        <strain evidence="4 5">DSM 29854</strain>
    </source>
</reference>
<feature type="coiled-coil region" evidence="1">
    <location>
        <begin position="122"/>
        <end position="149"/>
    </location>
</feature>
<keyword evidence="5" id="KW-1185">Reference proteome</keyword>
<evidence type="ECO:0000313" key="5">
    <source>
        <dbReference type="Proteomes" id="UP000563094"/>
    </source>
</evidence>
<dbReference type="PANTHER" id="PTHR30383:SF5">
    <property type="entry name" value="SGNH HYDROLASE-TYPE ESTERASE DOMAIN-CONTAINING PROTEIN"/>
    <property type="match status" value="1"/>
</dbReference>
<dbReference type="EMBL" id="JACJIQ010000006">
    <property type="protein sequence ID" value="MBA9077156.1"/>
    <property type="molecule type" value="Genomic_DNA"/>
</dbReference>
<keyword evidence="2" id="KW-0732">Signal</keyword>
<sequence>MHIRVLLLILYVVGSSRLHAQTKPAETGLFKDGDKVNFIGNSITHGGEFHTNILLFYATRFPERNITFYNSGIWGDNASDMLRRLDTDILTKDADWSIIMAGMNDVNRALYAPARRAEPNLEAEKQRHLNNYRNNLEALIQRLQKTDTHILLQKPSIYDQTGDLPAENQLGVNDALQKCTVIIDELAKKYGVQTVDYFTLMQQVNRQLQAADPTATVVSNDRIHPGALGSFVMAYQFLKETGAPALVSRLHLKKGKVEEEQNCTVQEVRQAKGRLSFAIQERSLPFAVAAEAEAALALVPFTQEMNQEVLQVTRLKKGTYTLLIDSTRVGVFTSAELAKGVNLALQQNTPQYQQALRVRQLAEQRRLVQKQLRDIRLVEVRYLPANLWAQDMPALERAMDAILQDLQAKKDARYLGIRNYFESYRKNKPREGQLEKEAAQLMVDIRRESQPVLRTYQLEKKSR</sequence>
<accession>A0A839GQK2</accession>
<gene>
    <name evidence="4" type="ORF">FHS90_001867</name>
</gene>
<evidence type="ECO:0000259" key="3">
    <source>
        <dbReference type="Pfam" id="PF13472"/>
    </source>
</evidence>
<evidence type="ECO:0000256" key="1">
    <source>
        <dbReference type="SAM" id="Coils"/>
    </source>
</evidence>
<dbReference type="GO" id="GO:0004622">
    <property type="term" value="F:phosphatidylcholine lysophospholipase activity"/>
    <property type="evidence" value="ECO:0007669"/>
    <property type="project" value="TreeGrafter"/>
</dbReference>
<keyword evidence="1" id="KW-0175">Coiled coil</keyword>
<dbReference type="PANTHER" id="PTHR30383">
    <property type="entry name" value="THIOESTERASE 1/PROTEASE 1/LYSOPHOSPHOLIPASE L1"/>
    <property type="match status" value="1"/>
</dbReference>
<dbReference type="InterPro" id="IPR013830">
    <property type="entry name" value="SGNH_hydro"/>
</dbReference>
<dbReference type="Proteomes" id="UP000563094">
    <property type="component" value="Unassembled WGS sequence"/>
</dbReference>
<feature type="chain" id="PRO_5032490738" evidence="2">
    <location>
        <begin position="21"/>
        <end position="463"/>
    </location>
</feature>
<dbReference type="Gene3D" id="3.40.50.1110">
    <property type="entry name" value="SGNH hydrolase"/>
    <property type="match status" value="1"/>
</dbReference>
<organism evidence="4 5">
    <name type="scientific">Rufibacter quisquiliarum</name>
    <dbReference type="NCBI Taxonomy" id="1549639"/>
    <lineage>
        <taxon>Bacteria</taxon>
        <taxon>Pseudomonadati</taxon>
        <taxon>Bacteroidota</taxon>
        <taxon>Cytophagia</taxon>
        <taxon>Cytophagales</taxon>
        <taxon>Hymenobacteraceae</taxon>
        <taxon>Rufibacter</taxon>
    </lineage>
</organism>
<evidence type="ECO:0000256" key="2">
    <source>
        <dbReference type="SAM" id="SignalP"/>
    </source>
</evidence>
<dbReference type="CDD" id="cd01834">
    <property type="entry name" value="SGNH_hydrolase_like_2"/>
    <property type="match status" value="1"/>
</dbReference>